<protein>
    <submittedName>
        <fullName evidence="3">S9 family peptidase</fullName>
        <ecNumber evidence="3">3.4.-.-</ecNumber>
    </submittedName>
</protein>
<dbReference type="InterPro" id="IPR029058">
    <property type="entry name" value="AB_hydrolase_fold"/>
</dbReference>
<dbReference type="GO" id="GO:0016787">
    <property type="term" value="F:hydrolase activity"/>
    <property type="evidence" value="ECO:0007669"/>
    <property type="project" value="UniProtKB-KW"/>
</dbReference>
<dbReference type="Pfam" id="PF00326">
    <property type="entry name" value="Peptidase_S9"/>
    <property type="match status" value="1"/>
</dbReference>
<evidence type="ECO:0000313" key="4">
    <source>
        <dbReference type="Proteomes" id="UP001356095"/>
    </source>
</evidence>
<dbReference type="Gene3D" id="2.120.10.30">
    <property type="entry name" value="TolB, C-terminal domain"/>
    <property type="match status" value="2"/>
</dbReference>
<dbReference type="InterPro" id="IPR001375">
    <property type="entry name" value="Peptidase_S9_cat"/>
</dbReference>
<evidence type="ECO:0000256" key="1">
    <source>
        <dbReference type="ARBA" id="ARBA00022801"/>
    </source>
</evidence>
<dbReference type="EMBL" id="JAUZMY010000020">
    <property type="protein sequence ID" value="MEE2039523.1"/>
    <property type="molecule type" value="Genomic_DNA"/>
</dbReference>
<dbReference type="Proteomes" id="UP001356095">
    <property type="component" value="Unassembled WGS sequence"/>
</dbReference>
<reference evidence="3 4" key="1">
    <citation type="submission" date="2023-08" db="EMBL/GenBank/DDBJ databases">
        <authorList>
            <person name="Girao M."/>
            <person name="Carvalho M.F."/>
        </authorList>
    </citation>
    <scope>NUCLEOTIDE SEQUENCE [LARGE SCALE GENOMIC DNA]</scope>
    <source>
        <strain evidence="3 4">CT-R113</strain>
    </source>
</reference>
<name>A0ABU7KBB1_9ACTN</name>
<organism evidence="3 4">
    <name type="scientific">Nocardiopsis codii</name>
    <dbReference type="NCBI Taxonomy" id="3065942"/>
    <lineage>
        <taxon>Bacteria</taxon>
        <taxon>Bacillati</taxon>
        <taxon>Actinomycetota</taxon>
        <taxon>Actinomycetes</taxon>
        <taxon>Streptosporangiales</taxon>
        <taxon>Nocardiopsidaceae</taxon>
        <taxon>Nocardiopsis</taxon>
    </lineage>
</organism>
<gene>
    <name evidence="3" type="ORF">Q8791_20075</name>
</gene>
<evidence type="ECO:0000259" key="2">
    <source>
        <dbReference type="Pfam" id="PF00326"/>
    </source>
</evidence>
<keyword evidence="4" id="KW-1185">Reference proteome</keyword>
<keyword evidence="1 3" id="KW-0378">Hydrolase</keyword>
<accession>A0ABU7KBB1</accession>
<dbReference type="Gene3D" id="3.40.50.1820">
    <property type="entry name" value="alpha/beta hydrolase"/>
    <property type="match status" value="1"/>
</dbReference>
<dbReference type="InterPro" id="IPR011042">
    <property type="entry name" value="6-blade_b-propeller_TolB-like"/>
</dbReference>
<dbReference type="SUPFAM" id="SSF53474">
    <property type="entry name" value="alpha/beta-Hydrolases"/>
    <property type="match status" value="1"/>
</dbReference>
<dbReference type="EC" id="3.4.-.-" evidence="3"/>
<sequence>MALPDMISVEDLFDPPERSGASISRDGARIAFLAPWKNRLNIWVQDLDGADEPRCVTADETRSVQNYEWTDDPRWLLYTQDSGGDENWHLFRVDLDTPGSEAVDLTPFPGARVAGFEPSRGRPGKVNVWLNARSAAHFDVHELDVATGELTPLVESPGPGQGLFQAGGAWFASGTTADGDLEVFRIDPETGTSSSALVFDGADYPLGVLPTQATPDGTGLWIGSNRGSDRTRLARVDLATGEETEVDSHPVLDLDGARRAVVDGSSPLIHSRRTGELIGVRYLGERQVVHALDPGFAEVLANLEKLSEGDVGALSCDDSGRRWIVSFTHDRDPGATYLYDHATGEHRLLFRPHPHLDPESLAPMRPVTVTARDGLELPSYLTLPVGVEPSGLPMVLMVHGGPWARDAWGFNPAVQLFANRGYAVLQVNFRGSTGYGKAHTRAAIGEFAGKMHDDLIDAVDWAVEQGYVDPDRVGIFGGSYGGYAALVGAAFTPDRFAAAVDVVGISNLATFMRALPPFVRPSMTNSWYRYVGDPDVPEQEADMLARSPISRVDDITAPLMVVQGANDTRVVQAESDRIVDALRTRGVEVEYLVFPDEGHRFTNPENKIAFHRQAERFLARHLGGREHRG</sequence>
<dbReference type="PANTHER" id="PTHR42776">
    <property type="entry name" value="SERINE PEPTIDASE S9 FAMILY MEMBER"/>
    <property type="match status" value="1"/>
</dbReference>
<evidence type="ECO:0000313" key="3">
    <source>
        <dbReference type="EMBL" id="MEE2039523.1"/>
    </source>
</evidence>
<dbReference type="RefSeq" id="WP_330093295.1">
    <property type="nucleotide sequence ID" value="NZ_JAUZMY010000020.1"/>
</dbReference>
<comment type="caution">
    <text evidence="3">The sequence shown here is derived from an EMBL/GenBank/DDBJ whole genome shotgun (WGS) entry which is preliminary data.</text>
</comment>
<proteinExistence type="predicted"/>
<feature type="domain" description="Peptidase S9 prolyl oligopeptidase catalytic" evidence="2">
    <location>
        <begin position="408"/>
        <end position="624"/>
    </location>
</feature>
<dbReference type="PANTHER" id="PTHR42776:SF27">
    <property type="entry name" value="DIPEPTIDYL PEPTIDASE FAMILY MEMBER 6"/>
    <property type="match status" value="1"/>
</dbReference>
<dbReference type="SUPFAM" id="SSF82171">
    <property type="entry name" value="DPP6 N-terminal domain-like"/>
    <property type="match status" value="1"/>
</dbReference>